<gene>
    <name evidence="1" type="ORF">HMPREF3293_01900</name>
</gene>
<evidence type="ECO:0000313" key="1">
    <source>
        <dbReference type="EMBL" id="KXK65310.1"/>
    </source>
</evidence>
<reference evidence="1 2" key="1">
    <citation type="submission" date="2016-02" db="EMBL/GenBank/DDBJ databases">
        <authorList>
            <person name="Wen L."/>
            <person name="He K."/>
            <person name="Yang H."/>
        </authorList>
    </citation>
    <scope>NUCLEOTIDE SEQUENCE [LARGE SCALE GENOMIC DNA]</scope>
    <source>
        <strain evidence="1 2">DSM 22607</strain>
    </source>
</reference>
<dbReference type="AlphaFoldDB" id="A0A136Q3P7"/>
<sequence length="39" mass="4704">MKIESIGFTVKNSNMKEKMQRIKDYAIKNILDKRKRFSL</sequence>
<organism evidence="1 2">
    <name type="scientific">Christensenella minuta</name>
    <dbReference type="NCBI Taxonomy" id="626937"/>
    <lineage>
        <taxon>Bacteria</taxon>
        <taxon>Bacillati</taxon>
        <taxon>Bacillota</taxon>
        <taxon>Clostridia</taxon>
        <taxon>Christensenellales</taxon>
        <taxon>Christensenellaceae</taxon>
        <taxon>Christensenella</taxon>
    </lineage>
</organism>
<dbReference type="EMBL" id="LSZW01000062">
    <property type="protein sequence ID" value="KXK65310.1"/>
    <property type="molecule type" value="Genomic_DNA"/>
</dbReference>
<keyword evidence="2" id="KW-1185">Reference proteome</keyword>
<evidence type="ECO:0000313" key="2">
    <source>
        <dbReference type="Proteomes" id="UP000070366"/>
    </source>
</evidence>
<name>A0A136Q3P7_9FIRM</name>
<comment type="caution">
    <text evidence="1">The sequence shown here is derived from an EMBL/GenBank/DDBJ whole genome shotgun (WGS) entry which is preliminary data.</text>
</comment>
<protein>
    <submittedName>
        <fullName evidence="1">Uncharacterized protein</fullName>
    </submittedName>
</protein>
<dbReference type="STRING" id="626937.HMPREF3293_01900"/>
<dbReference type="Proteomes" id="UP000070366">
    <property type="component" value="Unassembled WGS sequence"/>
</dbReference>
<proteinExistence type="predicted"/>
<accession>A0A136Q3P7</accession>